<sequence length="510" mass="53851">MLSRYVRKHGDRLKSQRGVQELWGVFAKTALALQLPSSPCPNVFVYEGDAESDRWHGVITFSSNIELVGMNYKVQLDRPSQLLVSWDGEVRTDDNTNYNVFDPFHTQRGGEVVKARIMVKFNPSNGIPTILRIVINGNTMCARDGNYGSGIGVGLSAESTTERYDPSFNEGDEVTSGLSNNRGQGQSSNNYGGNSPSYSSNNNNNGNNNNENNQNFETRPNSNRPSSYGNNEGSYSSGSPDLPNYNSNSNSNSNPNRPNYSNGGATNSPVYVVNPSNSGTNSNAGPYAPTNSNSHFNGNSNGYSGMGGGGGGGGGGGSFGNGDYVSNNRPQWSSDTSLANNYNNRTSGGGSGSNWQNQNQNNAFSNSPATTSAESNANGEPVVTTLTIPNANANKTNVDQIVQIIKNQLEQQQIAGGSNKTVIVAVVNSNSNSNSNLYSYSTPNSGSQISSSSSNSNNNNNNNNISATTTDPSVVYRTTTVPTSTLSAKAKIVASTAKSSGSSNGHTSRP</sequence>
<dbReference type="EMBL" id="JBBCAQ010000036">
    <property type="protein sequence ID" value="KAK7575765.1"/>
    <property type="molecule type" value="Genomic_DNA"/>
</dbReference>
<feature type="compositionally biased region" description="Polar residues" evidence="1">
    <location>
        <begin position="216"/>
        <end position="225"/>
    </location>
</feature>
<accession>A0AAN9T750</accession>
<feature type="domain" description="Serine protease gd N-terminal" evidence="2">
    <location>
        <begin position="38"/>
        <end position="145"/>
    </location>
</feature>
<protein>
    <recommendedName>
        <fullName evidence="2">Serine protease gd N-terminal domain-containing protein</fullName>
    </recommendedName>
</protein>
<feature type="compositionally biased region" description="Low complexity" evidence="1">
    <location>
        <begin position="437"/>
        <end position="466"/>
    </location>
</feature>
<comment type="caution">
    <text evidence="3">The sequence shown here is derived from an EMBL/GenBank/DDBJ whole genome shotgun (WGS) entry which is preliminary data.</text>
</comment>
<evidence type="ECO:0000313" key="3">
    <source>
        <dbReference type="EMBL" id="KAK7575765.1"/>
    </source>
</evidence>
<organism evidence="3 4">
    <name type="scientific">Parthenolecanium corni</name>
    <dbReference type="NCBI Taxonomy" id="536013"/>
    <lineage>
        <taxon>Eukaryota</taxon>
        <taxon>Metazoa</taxon>
        <taxon>Ecdysozoa</taxon>
        <taxon>Arthropoda</taxon>
        <taxon>Hexapoda</taxon>
        <taxon>Insecta</taxon>
        <taxon>Pterygota</taxon>
        <taxon>Neoptera</taxon>
        <taxon>Paraneoptera</taxon>
        <taxon>Hemiptera</taxon>
        <taxon>Sternorrhyncha</taxon>
        <taxon>Coccoidea</taxon>
        <taxon>Coccidae</taxon>
        <taxon>Parthenolecanium</taxon>
    </lineage>
</organism>
<dbReference type="Pfam" id="PF16030">
    <property type="entry name" value="GD_N"/>
    <property type="match status" value="1"/>
</dbReference>
<feature type="compositionally biased region" description="Low complexity" evidence="1">
    <location>
        <begin position="176"/>
        <end position="215"/>
    </location>
</feature>
<name>A0AAN9T750_9HEMI</name>
<reference evidence="3 4" key="1">
    <citation type="submission" date="2024-03" db="EMBL/GenBank/DDBJ databases">
        <title>Adaptation during the transition from Ophiocordyceps entomopathogen to insect associate is accompanied by gene loss and intensified selection.</title>
        <authorList>
            <person name="Ward C.M."/>
            <person name="Onetto C.A."/>
            <person name="Borneman A.R."/>
        </authorList>
    </citation>
    <scope>NUCLEOTIDE SEQUENCE [LARGE SCALE GENOMIC DNA]</scope>
    <source>
        <strain evidence="3">AWRI1</strain>
        <tissue evidence="3">Single Adult Female</tissue>
    </source>
</reference>
<feature type="compositionally biased region" description="Low complexity" evidence="1">
    <location>
        <begin position="226"/>
        <end position="262"/>
    </location>
</feature>
<evidence type="ECO:0000313" key="4">
    <source>
        <dbReference type="Proteomes" id="UP001367676"/>
    </source>
</evidence>
<dbReference type="InterPro" id="IPR031986">
    <property type="entry name" value="GD_N"/>
</dbReference>
<dbReference type="AlphaFoldDB" id="A0AAN9T750"/>
<feature type="compositionally biased region" description="Polar residues" evidence="1">
    <location>
        <begin position="496"/>
        <end position="510"/>
    </location>
</feature>
<feature type="region of interest" description="Disordered" evidence="1">
    <location>
        <begin position="320"/>
        <end position="378"/>
    </location>
</feature>
<proteinExistence type="predicted"/>
<evidence type="ECO:0000256" key="1">
    <source>
        <dbReference type="SAM" id="MobiDB-lite"/>
    </source>
</evidence>
<feature type="region of interest" description="Disordered" evidence="1">
    <location>
        <begin position="437"/>
        <end position="473"/>
    </location>
</feature>
<feature type="compositionally biased region" description="Polar residues" evidence="1">
    <location>
        <begin position="368"/>
        <end position="378"/>
    </location>
</feature>
<feature type="compositionally biased region" description="Polar residues" evidence="1">
    <location>
        <begin position="324"/>
        <end position="346"/>
    </location>
</feature>
<feature type="compositionally biased region" description="Polar residues" evidence="1">
    <location>
        <begin position="263"/>
        <end position="284"/>
    </location>
</feature>
<feature type="compositionally biased region" description="Low complexity" evidence="1">
    <location>
        <begin position="353"/>
        <end position="367"/>
    </location>
</feature>
<dbReference type="Proteomes" id="UP001367676">
    <property type="component" value="Unassembled WGS sequence"/>
</dbReference>
<evidence type="ECO:0000259" key="2">
    <source>
        <dbReference type="Pfam" id="PF16030"/>
    </source>
</evidence>
<feature type="region of interest" description="Disordered" evidence="1">
    <location>
        <begin position="162"/>
        <end position="299"/>
    </location>
</feature>
<feature type="region of interest" description="Disordered" evidence="1">
    <location>
        <begin position="485"/>
        <end position="510"/>
    </location>
</feature>
<gene>
    <name evidence="3" type="ORF">V9T40_012051</name>
</gene>
<keyword evidence="4" id="KW-1185">Reference proteome</keyword>